<dbReference type="AlphaFoldDB" id="A0A256GTE6"/>
<dbReference type="Proteomes" id="UP000216188">
    <property type="component" value="Unassembled WGS sequence"/>
</dbReference>
<dbReference type="EMBL" id="NNRM01000006">
    <property type="protein sequence ID" value="OYR30258.1"/>
    <property type="molecule type" value="Genomic_DNA"/>
</dbReference>
<keyword evidence="2" id="KW-1185">Reference proteome</keyword>
<accession>A0A256GTE6</accession>
<dbReference type="RefSeq" id="WP_007875504.1">
    <property type="nucleotide sequence ID" value="NZ_JBLZNL010000003.1"/>
</dbReference>
<comment type="caution">
    <text evidence="1">The sequence shown here is derived from an EMBL/GenBank/DDBJ whole genome shotgun (WGS) entry which is preliminary data.</text>
</comment>
<name>A0A256GTE6_9HYPH</name>
<protein>
    <submittedName>
        <fullName evidence="1">Uncharacterized protein</fullName>
    </submittedName>
</protein>
<evidence type="ECO:0000313" key="2">
    <source>
        <dbReference type="Proteomes" id="UP000216188"/>
    </source>
</evidence>
<reference evidence="1 2" key="1">
    <citation type="submission" date="2017-07" db="EMBL/GenBank/DDBJ databases">
        <title>Phylogenetic study on the rhizospheric bacterium Ochrobactrum sp. A44.</title>
        <authorList>
            <person name="Krzyzanowska D.M."/>
            <person name="Ossowicki A."/>
            <person name="Rajewska M."/>
            <person name="Maciag T."/>
            <person name="Kaczynski Z."/>
            <person name="Czerwicka M."/>
            <person name="Jafra S."/>
        </authorList>
    </citation>
    <scope>NUCLEOTIDE SEQUENCE [LARGE SCALE GENOMIC DNA]</scope>
    <source>
        <strain evidence="1 2">CCUG 30717</strain>
    </source>
</reference>
<gene>
    <name evidence="1" type="ORF">CEV34_0311</name>
</gene>
<proteinExistence type="predicted"/>
<sequence length="106" mass="11422">MEPSALFVICKGEVPLPVDVQDASTSASKATLLVSNLPVFRCEGSANFNVCSSSTSRLFYQLIGIYQSDEPEARARLVSGDQIPHVSLANFKEGDFTHGNRSFVPG</sequence>
<evidence type="ECO:0000313" key="1">
    <source>
        <dbReference type="EMBL" id="OYR30258.1"/>
    </source>
</evidence>
<organism evidence="1 2">
    <name type="scientific">Brucella pseudogrignonensis</name>
    <dbReference type="NCBI Taxonomy" id="419475"/>
    <lineage>
        <taxon>Bacteria</taxon>
        <taxon>Pseudomonadati</taxon>
        <taxon>Pseudomonadota</taxon>
        <taxon>Alphaproteobacteria</taxon>
        <taxon>Hyphomicrobiales</taxon>
        <taxon>Brucellaceae</taxon>
        <taxon>Brucella/Ochrobactrum group</taxon>
        <taxon>Brucella</taxon>
    </lineage>
</organism>